<gene>
    <name evidence="2" type="ORF">NITFAB_0329</name>
    <name evidence="1" type="ORF">NTGZN8_150025</name>
</gene>
<keyword evidence="3" id="KW-1185">Reference proteome</keyword>
<proteinExistence type="predicted"/>
<evidence type="ECO:0000313" key="2">
    <source>
        <dbReference type="EMBL" id="SPS04740.1"/>
    </source>
</evidence>
<dbReference type="EMBL" id="LS423452">
    <property type="protein sequence ID" value="SPS04740.1"/>
    <property type="molecule type" value="Genomic_DNA"/>
</dbReference>
<accession>A0A2X0QSE1</accession>
<name>A0A2X0QSE1_9PROT</name>
<dbReference type="AlphaFoldDB" id="A0A2X0QSE1"/>
<organism evidence="2">
    <name type="scientific">Candidatus Nitrotoga fabula</name>
    <dbReference type="NCBI Taxonomy" id="2182327"/>
    <lineage>
        <taxon>Bacteria</taxon>
        <taxon>Pseudomonadati</taxon>
        <taxon>Pseudomonadota</taxon>
        <taxon>Betaproteobacteria</taxon>
        <taxon>Nitrosomonadales</taxon>
        <taxon>Gallionellaceae</taxon>
        <taxon>Candidatus Nitrotoga</taxon>
    </lineage>
</organism>
<sequence length="29" mass="3349">MFGLNILWIPCYLGTIKPNFIAPIIFDTH</sequence>
<dbReference type="EMBL" id="CAJNBL010000007">
    <property type="protein sequence ID" value="CAE6700663.1"/>
    <property type="molecule type" value="Genomic_DNA"/>
</dbReference>
<reference evidence="2" key="1">
    <citation type="submission" date="2018-05" db="EMBL/GenBank/DDBJ databases">
        <authorList>
            <person name="Lanie J.A."/>
            <person name="Ng W.-L."/>
            <person name="Kazmierczak K.M."/>
            <person name="Andrzejewski T.M."/>
            <person name="Davidsen T.M."/>
            <person name="Wayne K.J."/>
            <person name="Tettelin H."/>
            <person name="Glass J.I."/>
            <person name="Rusch D."/>
            <person name="Podicherti R."/>
            <person name="Tsui H.-C.T."/>
            <person name="Winkler M.E."/>
        </authorList>
    </citation>
    <scope>NUCLEOTIDE SEQUENCE</scope>
    <source>
        <strain evidence="2">KNB</strain>
    </source>
</reference>
<protein>
    <submittedName>
        <fullName evidence="2">Uncharacterized protein</fullName>
    </submittedName>
</protein>
<evidence type="ECO:0000313" key="3">
    <source>
        <dbReference type="Proteomes" id="UP000675882"/>
    </source>
</evidence>
<reference evidence="1" key="2">
    <citation type="submission" date="2021-02" db="EMBL/GenBank/DDBJ databases">
        <authorList>
            <person name="Han P."/>
        </authorList>
    </citation>
    <scope>NUCLEOTIDE SEQUENCE</scope>
    <source>
        <strain evidence="1">Candidatus Nitrotoga sp. ZN8</strain>
    </source>
</reference>
<dbReference type="Proteomes" id="UP000675882">
    <property type="component" value="Unassembled WGS sequence"/>
</dbReference>
<evidence type="ECO:0000313" key="1">
    <source>
        <dbReference type="EMBL" id="CAE6700663.1"/>
    </source>
</evidence>